<feature type="compositionally biased region" description="Polar residues" evidence="13">
    <location>
        <begin position="344"/>
        <end position="354"/>
    </location>
</feature>
<evidence type="ECO:0000256" key="3">
    <source>
        <dbReference type="ARBA" id="ARBA00015325"/>
    </source>
</evidence>
<feature type="transmembrane region" description="Helical" evidence="14">
    <location>
        <begin position="241"/>
        <end position="265"/>
    </location>
</feature>
<sequence>MLALFMYPVSGILKLWHSLVHSVVPENAAWLISLVLLVLTVRGLIAPLNWMSVLAGRRAALMRPEKLELDERKKQASSVAEMKELLKEEQALTKKYNYNPLVGCLPSLIMIPAFLGLYRVILGMAQPQAKDHIGLLNHHDVEAFRATELSNIPLPAYVSMPADTANYLGVTGDDVRSFITPLLIAALVCTVLNMIISQARTYSTLQYDQGVTRRMFYFMIVMTALIPFMLWSAAMTGPVPVAVILYWFCSNLFTLLQTIVFEFILRKRYPLTDAVHDLRRRSRAAFKENKRQAKPSKAEKDAERDRKRTQAKLQGEARKELMAEKRAQKAAAESGSATGSTPAPESTDTASADSIPTDPTATGPDAADTAPTDPAPSSPAAANADAADTTPTDPPQFNSADPSANSSEQTGRHHLRDD</sequence>
<comment type="similarity">
    <text evidence="2">Belongs to the OXA1/ALB3/YidC family. Type 1 subfamily.</text>
</comment>
<dbReference type="PANTHER" id="PTHR12428:SF65">
    <property type="entry name" value="CYTOCHROME C OXIDASE ASSEMBLY PROTEIN COX18, MITOCHONDRIAL"/>
    <property type="match status" value="1"/>
</dbReference>
<feature type="compositionally biased region" description="Basic and acidic residues" evidence="13">
    <location>
        <begin position="315"/>
        <end position="327"/>
    </location>
</feature>
<keyword evidence="6 14" id="KW-0472">Membrane</keyword>
<dbReference type="NCBIfam" id="TIGR03592">
    <property type="entry name" value="yidC_oxa1_cterm"/>
    <property type="match status" value="1"/>
</dbReference>
<evidence type="ECO:0000256" key="12">
    <source>
        <dbReference type="RuleBase" id="RU003945"/>
    </source>
</evidence>
<feature type="compositionally biased region" description="Low complexity" evidence="13">
    <location>
        <begin position="356"/>
        <end position="372"/>
    </location>
</feature>
<dbReference type="InterPro" id="IPR028055">
    <property type="entry name" value="YidC/Oxa/ALB_C"/>
</dbReference>
<evidence type="ECO:0000256" key="6">
    <source>
        <dbReference type="ARBA" id="ARBA00023136"/>
    </source>
</evidence>
<feature type="transmembrane region" description="Helical" evidence="14">
    <location>
        <begin position="216"/>
        <end position="235"/>
    </location>
</feature>
<feature type="domain" description="Membrane insertase YidC/Oxa/ALB C-terminal" evidence="15">
    <location>
        <begin position="30"/>
        <end position="261"/>
    </location>
</feature>
<feature type="transmembrane region" description="Helical" evidence="14">
    <location>
        <begin position="178"/>
        <end position="196"/>
    </location>
</feature>
<keyword evidence="4 12" id="KW-0812">Transmembrane</keyword>
<dbReference type="EMBL" id="CP063189">
    <property type="protein sequence ID" value="WCZ33388.1"/>
    <property type="molecule type" value="Genomic_DNA"/>
</dbReference>
<protein>
    <recommendedName>
        <fullName evidence="3">Membrane protein insertase YidC</fullName>
    </recommendedName>
    <alternativeName>
        <fullName evidence="11">Foldase YidC</fullName>
    </alternativeName>
    <alternativeName>
        <fullName evidence="10">Membrane integrase YidC</fullName>
    </alternativeName>
    <alternativeName>
        <fullName evidence="9">Membrane protein YidC</fullName>
    </alternativeName>
</protein>
<feature type="compositionally biased region" description="Low complexity" evidence="13">
    <location>
        <begin position="378"/>
        <end position="391"/>
    </location>
</feature>
<accession>A0ABY7UCF0</accession>
<evidence type="ECO:0000259" key="15">
    <source>
        <dbReference type="Pfam" id="PF02096"/>
    </source>
</evidence>
<gene>
    <name evidence="16" type="primary">yidC1</name>
    <name evidence="16" type="ORF">CMASS_09885</name>
</gene>
<reference evidence="16 17" key="1">
    <citation type="submission" date="2020-10" db="EMBL/GenBank/DDBJ databases">
        <title>Complete genome sequence of Corynebacterium massiliense DSM 45435, type strain of Corynebacterium massiliense.</title>
        <authorList>
            <person name="Busche T."/>
            <person name="Kalinowski J."/>
            <person name="Ruckert C."/>
        </authorList>
    </citation>
    <scope>NUCLEOTIDE SEQUENCE [LARGE SCALE GENOMIC DNA]</scope>
    <source>
        <strain evidence="16 17">DSM 45435</strain>
    </source>
</reference>
<feature type="region of interest" description="Disordered" evidence="13">
    <location>
        <begin position="285"/>
        <end position="418"/>
    </location>
</feature>
<keyword evidence="5 14" id="KW-1133">Transmembrane helix</keyword>
<dbReference type="InterPro" id="IPR001708">
    <property type="entry name" value="YidC/ALB3/OXA1/COX18"/>
</dbReference>
<comment type="subcellular location">
    <subcellularLocation>
        <location evidence="1 12">Membrane</location>
        <topology evidence="1 12">Multi-pass membrane protein</topology>
    </subcellularLocation>
</comment>
<evidence type="ECO:0000256" key="9">
    <source>
        <dbReference type="ARBA" id="ARBA00031538"/>
    </source>
</evidence>
<comment type="subunit">
    <text evidence="8">Interacts with the Sec translocase complex via SecD. Specifically interacts with transmembrane segments of nascent integral membrane proteins during membrane integration.</text>
</comment>
<evidence type="ECO:0000256" key="14">
    <source>
        <dbReference type="SAM" id="Phobius"/>
    </source>
</evidence>
<feature type="transmembrane region" description="Helical" evidence="14">
    <location>
        <begin position="101"/>
        <end position="121"/>
    </location>
</feature>
<feature type="compositionally biased region" description="Polar residues" evidence="13">
    <location>
        <begin position="396"/>
        <end position="409"/>
    </location>
</feature>
<evidence type="ECO:0000256" key="11">
    <source>
        <dbReference type="ARBA" id="ARBA00033342"/>
    </source>
</evidence>
<dbReference type="PANTHER" id="PTHR12428">
    <property type="entry name" value="OXA1"/>
    <property type="match status" value="1"/>
</dbReference>
<evidence type="ECO:0000256" key="5">
    <source>
        <dbReference type="ARBA" id="ARBA00022989"/>
    </source>
</evidence>
<evidence type="ECO:0000256" key="7">
    <source>
        <dbReference type="ARBA" id="ARBA00025034"/>
    </source>
</evidence>
<evidence type="ECO:0000313" key="16">
    <source>
        <dbReference type="EMBL" id="WCZ33388.1"/>
    </source>
</evidence>
<evidence type="ECO:0000256" key="1">
    <source>
        <dbReference type="ARBA" id="ARBA00004141"/>
    </source>
</evidence>
<evidence type="ECO:0000256" key="10">
    <source>
        <dbReference type="ARBA" id="ARBA00033245"/>
    </source>
</evidence>
<evidence type="ECO:0000256" key="13">
    <source>
        <dbReference type="SAM" id="MobiDB-lite"/>
    </source>
</evidence>
<evidence type="ECO:0000256" key="4">
    <source>
        <dbReference type="ARBA" id="ARBA00022692"/>
    </source>
</evidence>
<feature type="compositionally biased region" description="Low complexity" evidence="13">
    <location>
        <begin position="330"/>
        <end position="343"/>
    </location>
</feature>
<feature type="transmembrane region" description="Helical" evidence="14">
    <location>
        <begin position="28"/>
        <end position="48"/>
    </location>
</feature>
<evidence type="ECO:0000256" key="8">
    <source>
        <dbReference type="ARBA" id="ARBA00026028"/>
    </source>
</evidence>
<keyword evidence="17" id="KW-1185">Reference proteome</keyword>
<evidence type="ECO:0000256" key="2">
    <source>
        <dbReference type="ARBA" id="ARBA00010527"/>
    </source>
</evidence>
<dbReference type="Pfam" id="PF02096">
    <property type="entry name" value="60KD_IMP"/>
    <property type="match status" value="1"/>
</dbReference>
<feature type="compositionally biased region" description="Basic and acidic residues" evidence="13">
    <location>
        <begin position="285"/>
        <end position="308"/>
    </location>
</feature>
<proteinExistence type="inferred from homology"/>
<evidence type="ECO:0000313" key="17">
    <source>
        <dbReference type="Proteomes" id="UP001220064"/>
    </source>
</evidence>
<organism evidence="16 17">
    <name type="scientific">Corynebacterium massiliense DSM 45435</name>
    <dbReference type="NCBI Taxonomy" id="1121364"/>
    <lineage>
        <taxon>Bacteria</taxon>
        <taxon>Bacillati</taxon>
        <taxon>Actinomycetota</taxon>
        <taxon>Actinomycetes</taxon>
        <taxon>Mycobacteriales</taxon>
        <taxon>Corynebacteriaceae</taxon>
        <taxon>Corynebacterium</taxon>
    </lineage>
</organism>
<comment type="function">
    <text evidence="7">Required for the insertion and/or proper folding and/or complex formation of integral membrane proteins into the membrane. Involved in integration of membrane proteins that insert both dependently and independently of the Sec translocase complex, as well as at least some lipoproteins. Aids folding of multispanning membrane proteins.</text>
</comment>
<name>A0ABY7UCF0_9CORY</name>
<dbReference type="Proteomes" id="UP001220064">
    <property type="component" value="Chromosome"/>
</dbReference>